<evidence type="ECO:0000313" key="2">
    <source>
        <dbReference type="EMBL" id="MPM04595.1"/>
    </source>
</evidence>
<name>A0A644WL37_9ZZZZ</name>
<gene>
    <name evidence="2" type="ORF">SDC9_50873</name>
</gene>
<keyword evidence="1" id="KW-0472">Membrane</keyword>
<feature type="transmembrane region" description="Helical" evidence="1">
    <location>
        <begin position="20"/>
        <end position="42"/>
    </location>
</feature>
<keyword evidence="1" id="KW-1133">Transmembrane helix</keyword>
<sequence>MREQTKNLPVWYDRMLSSVPLMVLFVLCVLISSPILLLYGALSPLFRR</sequence>
<accession>A0A644WL37</accession>
<keyword evidence="1" id="KW-0812">Transmembrane</keyword>
<dbReference type="EMBL" id="VSSQ01001052">
    <property type="protein sequence ID" value="MPM04595.1"/>
    <property type="molecule type" value="Genomic_DNA"/>
</dbReference>
<evidence type="ECO:0000256" key="1">
    <source>
        <dbReference type="SAM" id="Phobius"/>
    </source>
</evidence>
<organism evidence="2">
    <name type="scientific">bioreactor metagenome</name>
    <dbReference type="NCBI Taxonomy" id="1076179"/>
    <lineage>
        <taxon>unclassified sequences</taxon>
        <taxon>metagenomes</taxon>
        <taxon>ecological metagenomes</taxon>
    </lineage>
</organism>
<reference evidence="2" key="1">
    <citation type="submission" date="2019-08" db="EMBL/GenBank/DDBJ databases">
        <authorList>
            <person name="Kucharzyk K."/>
            <person name="Murdoch R.W."/>
            <person name="Higgins S."/>
            <person name="Loffler F."/>
        </authorList>
    </citation>
    <scope>NUCLEOTIDE SEQUENCE</scope>
</reference>
<comment type="caution">
    <text evidence="2">The sequence shown here is derived from an EMBL/GenBank/DDBJ whole genome shotgun (WGS) entry which is preliminary data.</text>
</comment>
<proteinExistence type="predicted"/>
<protein>
    <submittedName>
        <fullName evidence="2">Uncharacterized protein</fullName>
    </submittedName>
</protein>
<dbReference type="AlphaFoldDB" id="A0A644WL37"/>